<name>A0ACC2CHD3_DIPCM</name>
<organism evidence="1 2">
    <name type="scientific">Diphasiastrum complanatum</name>
    <name type="common">Issler's clubmoss</name>
    <name type="synonym">Lycopodium complanatum</name>
    <dbReference type="NCBI Taxonomy" id="34168"/>
    <lineage>
        <taxon>Eukaryota</taxon>
        <taxon>Viridiplantae</taxon>
        <taxon>Streptophyta</taxon>
        <taxon>Embryophyta</taxon>
        <taxon>Tracheophyta</taxon>
        <taxon>Lycopodiopsida</taxon>
        <taxon>Lycopodiales</taxon>
        <taxon>Lycopodiaceae</taxon>
        <taxon>Lycopodioideae</taxon>
        <taxon>Diphasiastrum</taxon>
    </lineage>
</organism>
<keyword evidence="2" id="KW-1185">Reference proteome</keyword>
<sequence>MDTPTAYCTVRYRCFHPSNQRSLHLSAPQLFDGQKSCNEDQHKRSLLSFLTPLYSPSQKHKASENTRKNVLHVQSCGFLNPSCSSTRFLQPRTFHAFTKQHKNCFAGNNRSWKMEL</sequence>
<reference evidence="2" key="1">
    <citation type="journal article" date="2024" name="Proc. Natl. Acad. Sci. U.S.A.">
        <title>Extraordinary preservation of gene collinearity over three hundred million years revealed in homosporous lycophytes.</title>
        <authorList>
            <person name="Li C."/>
            <person name="Wickell D."/>
            <person name="Kuo L.Y."/>
            <person name="Chen X."/>
            <person name="Nie B."/>
            <person name="Liao X."/>
            <person name="Peng D."/>
            <person name="Ji J."/>
            <person name="Jenkins J."/>
            <person name="Williams M."/>
            <person name="Shu S."/>
            <person name="Plott C."/>
            <person name="Barry K."/>
            <person name="Rajasekar S."/>
            <person name="Grimwood J."/>
            <person name="Han X."/>
            <person name="Sun S."/>
            <person name="Hou Z."/>
            <person name="He W."/>
            <person name="Dai G."/>
            <person name="Sun C."/>
            <person name="Schmutz J."/>
            <person name="Leebens-Mack J.H."/>
            <person name="Li F.W."/>
            <person name="Wang L."/>
        </authorList>
    </citation>
    <scope>NUCLEOTIDE SEQUENCE [LARGE SCALE GENOMIC DNA]</scope>
    <source>
        <strain evidence="2">cv. PW_Plant_1</strain>
    </source>
</reference>
<protein>
    <submittedName>
        <fullName evidence="1">Uncharacterized protein</fullName>
    </submittedName>
</protein>
<evidence type="ECO:0000313" key="2">
    <source>
        <dbReference type="Proteomes" id="UP001162992"/>
    </source>
</evidence>
<dbReference type="EMBL" id="CM055101">
    <property type="protein sequence ID" value="KAJ7541443.1"/>
    <property type="molecule type" value="Genomic_DNA"/>
</dbReference>
<accession>A0ACC2CHD3</accession>
<dbReference type="Proteomes" id="UP001162992">
    <property type="component" value="Chromosome 10"/>
</dbReference>
<gene>
    <name evidence="1" type="ORF">O6H91_10G059700</name>
</gene>
<proteinExistence type="predicted"/>
<comment type="caution">
    <text evidence="1">The sequence shown here is derived from an EMBL/GenBank/DDBJ whole genome shotgun (WGS) entry which is preliminary data.</text>
</comment>
<evidence type="ECO:0000313" key="1">
    <source>
        <dbReference type="EMBL" id="KAJ7541443.1"/>
    </source>
</evidence>